<dbReference type="InterPro" id="IPR051159">
    <property type="entry name" value="Hexapeptide_acetyltransf"/>
</dbReference>
<proteinExistence type="predicted"/>
<evidence type="ECO:0008006" key="2">
    <source>
        <dbReference type="Google" id="ProtNLM"/>
    </source>
</evidence>
<evidence type="ECO:0000313" key="1">
    <source>
        <dbReference type="EMBL" id="KKK74995.1"/>
    </source>
</evidence>
<dbReference type="CDD" id="cd03349">
    <property type="entry name" value="LbH_XAT"/>
    <property type="match status" value="1"/>
</dbReference>
<accession>A0A0F8YMN1</accession>
<gene>
    <name evidence="1" type="ORF">LCGC14_2878190</name>
</gene>
<dbReference type="SUPFAM" id="SSF51161">
    <property type="entry name" value="Trimeric LpxA-like enzymes"/>
    <property type="match status" value="1"/>
</dbReference>
<dbReference type="Gene3D" id="2.160.10.10">
    <property type="entry name" value="Hexapeptide repeat proteins"/>
    <property type="match status" value="1"/>
</dbReference>
<comment type="caution">
    <text evidence="1">The sequence shown here is derived from an EMBL/GenBank/DDBJ whole genome shotgun (WGS) entry which is preliminary data.</text>
</comment>
<reference evidence="1" key="1">
    <citation type="journal article" date="2015" name="Nature">
        <title>Complex archaea that bridge the gap between prokaryotes and eukaryotes.</title>
        <authorList>
            <person name="Spang A."/>
            <person name="Saw J.H."/>
            <person name="Jorgensen S.L."/>
            <person name="Zaremba-Niedzwiedzka K."/>
            <person name="Martijn J."/>
            <person name="Lind A.E."/>
            <person name="van Eijk R."/>
            <person name="Schleper C."/>
            <person name="Guy L."/>
            <person name="Ettema T.J."/>
        </authorList>
    </citation>
    <scope>NUCLEOTIDE SEQUENCE</scope>
</reference>
<protein>
    <recommendedName>
        <fullName evidence="2">Acetyltransferase</fullName>
    </recommendedName>
</protein>
<dbReference type="InterPro" id="IPR001451">
    <property type="entry name" value="Hexapep"/>
</dbReference>
<dbReference type="Pfam" id="PF00132">
    <property type="entry name" value="Hexapep"/>
    <property type="match status" value="1"/>
</dbReference>
<dbReference type="InterPro" id="IPR011004">
    <property type="entry name" value="Trimer_LpxA-like_sf"/>
</dbReference>
<dbReference type="PANTHER" id="PTHR23416">
    <property type="entry name" value="SIALIC ACID SYNTHASE-RELATED"/>
    <property type="match status" value="1"/>
</dbReference>
<dbReference type="EMBL" id="LAZR01056062">
    <property type="protein sequence ID" value="KKK74995.1"/>
    <property type="molecule type" value="Genomic_DNA"/>
</dbReference>
<sequence>MSIFKKIRELYNFFFNKLFLKKIPFINNSCIIGKEVYINENSVLKAKKIIIGDYTRINGPIVIRGDQLVKIGKYSAFGFNINIISTNHKTNHANLQRALQHHCGFQSIVQDLGPVLIGNNVWIGDNVTILAGVEIGDGAVLGAGCVVTKNVPPFSIVVGIPAKIIKMRYSNEIINELLRIKWWNWDKKKNKE</sequence>
<organism evidence="1">
    <name type="scientific">marine sediment metagenome</name>
    <dbReference type="NCBI Taxonomy" id="412755"/>
    <lineage>
        <taxon>unclassified sequences</taxon>
        <taxon>metagenomes</taxon>
        <taxon>ecological metagenomes</taxon>
    </lineage>
</organism>
<name>A0A0F8YMN1_9ZZZZ</name>
<dbReference type="AlphaFoldDB" id="A0A0F8YMN1"/>